<dbReference type="InterPro" id="IPR038670">
    <property type="entry name" value="HslJ-like_sf"/>
</dbReference>
<protein>
    <recommendedName>
        <fullName evidence="2">DUF306 domain-containing protein</fullName>
    </recommendedName>
</protein>
<evidence type="ECO:0000256" key="1">
    <source>
        <dbReference type="SAM" id="SignalP"/>
    </source>
</evidence>
<keyword evidence="1" id="KW-0732">Signal</keyword>
<dbReference type="OrthoDB" id="120729at2"/>
<organism evidence="3 4">
    <name type="scientific">Pararhizobium polonicum</name>
    <dbReference type="NCBI Taxonomy" id="1612624"/>
    <lineage>
        <taxon>Bacteria</taxon>
        <taxon>Pseudomonadati</taxon>
        <taxon>Pseudomonadota</taxon>
        <taxon>Alphaproteobacteria</taxon>
        <taxon>Hyphomicrobiales</taxon>
        <taxon>Rhizobiaceae</taxon>
        <taxon>Rhizobium/Agrobacterium group</taxon>
        <taxon>Pararhizobium</taxon>
    </lineage>
</organism>
<sequence length="140" mass="14995">MLKLALFLSCSCVLIDTASVSMVAADTVPAALVGTWLAEDIGGRGVIDDLQTTLEINDDGTYSGFAGCNSYTGIFNLKDNVITFGPAGATRKMCVPAVMDQETKFFDALRTRLSWKIEDTKLVLARPDSSLALRLAAQGR</sequence>
<feature type="signal peptide" evidence="1">
    <location>
        <begin position="1"/>
        <end position="24"/>
    </location>
</feature>
<dbReference type="PATRIC" id="fig|1612624.7.peg.5396"/>
<feature type="chain" id="PRO_5008890082" description="DUF306 domain-containing protein" evidence="1">
    <location>
        <begin position="25"/>
        <end position="140"/>
    </location>
</feature>
<evidence type="ECO:0000313" key="4">
    <source>
        <dbReference type="Proteomes" id="UP000093111"/>
    </source>
</evidence>
<evidence type="ECO:0000313" key="3">
    <source>
        <dbReference type="EMBL" id="OBZ94417.1"/>
    </source>
</evidence>
<dbReference type="Pfam" id="PF03724">
    <property type="entry name" value="META"/>
    <property type="match status" value="1"/>
</dbReference>
<dbReference type="STRING" id="1612624.ADU59_17290"/>
<dbReference type="Gene3D" id="2.40.128.270">
    <property type="match status" value="1"/>
</dbReference>
<dbReference type="AlphaFoldDB" id="A0A1C7NZH4"/>
<reference evidence="3 4" key="1">
    <citation type="journal article" date="2016" name="Syst. Appl. Microbiol.">
        <title>Pararhizobium polonicum sp. nov. isolated from tumors on stone fruit rootstocks.</title>
        <authorList>
            <person name="Pulawska J."/>
            <person name="Kuzmanovic N."/>
            <person name="Willems A."/>
            <person name="Pothier J.F."/>
        </authorList>
    </citation>
    <scope>NUCLEOTIDE SEQUENCE [LARGE SCALE GENOMIC DNA]</scope>
    <source>
        <strain evidence="3 4">F5.1</strain>
    </source>
</reference>
<comment type="caution">
    <text evidence="3">The sequence shown here is derived from an EMBL/GenBank/DDBJ whole genome shotgun (WGS) entry which is preliminary data.</text>
</comment>
<dbReference type="PANTHER" id="PTHR35535:SF1">
    <property type="entry name" value="HEAT SHOCK PROTEIN HSLJ"/>
    <property type="match status" value="1"/>
</dbReference>
<dbReference type="RefSeq" id="WP_083198326.1">
    <property type="nucleotide sequence ID" value="NZ_LGLV01000010.1"/>
</dbReference>
<dbReference type="InterPro" id="IPR005184">
    <property type="entry name" value="DUF306_Meta_HslJ"/>
</dbReference>
<keyword evidence="4" id="KW-1185">Reference proteome</keyword>
<dbReference type="InterPro" id="IPR053147">
    <property type="entry name" value="Hsp_HslJ-like"/>
</dbReference>
<dbReference type="EMBL" id="LGLV01000010">
    <property type="protein sequence ID" value="OBZ94417.1"/>
    <property type="molecule type" value="Genomic_DNA"/>
</dbReference>
<feature type="domain" description="DUF306" evidence="2">
    <location>
        <begin position="31"/>
        <end position="129"/>
    </location>
</feature>
<accession>A0A1C7NZH4</accession>
<evidence type="ECO:0000259" key="2">
    <source>
        <dbReference type="Pfam" id="PF03724"/>
    </source>
</evidence>
<gene>
    <name evidence="3" type="ORF">ADU59_17290</name>
</gene>
<dbReference type="Proteomes" id="UP000093111">
    <property type="component" value="Unassembled WGS sequence"/>
</dbReference>
<dbReference type="PANTHER" id="PTHR35535">
    <property type="entry name" value="HEAT SHOCK PROTEIN HSLJ"/>
    <property type="match status" value="1"/>
</dbReference>
<name>A0A1C7NZH4_9HYPH</name>
<proteinExistence type="predicted"/>